<proteinExistence type="predicted"/>
<reference evidence="15 16" key="1">
    <citation type="journal article" date="2018" name="Proc. Natl. Acad. Sci. U.S.A.">
        <title>Draft genome sequence of Camellia sinensis var. sinensis provides insights into the evolution of the tea genome and tea quality.</title>
        <authorList>
            <person name="Wei C."/>
            <person name="Yang H."/>
            <person name="Wang S."/>
            <person name="Zhao J."/>
            <person name="Liu C."/>
            <person name="Gao L."/>
            <person name="Xia E."/>
            <person name="Lu Y."/>
            <person name="Tai Y."/>
            <person name="She G."/>
            <person name="Sun J."/>
            <person name="Cao H."/>
            <person name="Tong W."/>
            <person name="Gao Q."/>
            <person name="Li Y."/>
            <person name="Deng W."/>
            <person name="Jiang X."/>
            <person name="Wang W."/>
            <person name="Chen Q."/>
            <person name="Zhang S."/>
            <person name="Li H."/>
            <person name="Wu J."/>
            <person name="Wang P."/>
            <person name="Li P."/>
            <person name="Shi C."/>
            <person name="Zheng F."/>
            <person name="Jian J."/>
            <person name="Huang B."/>
            <person name="Shan D."/>
            <person name="Shi M."/>
            <person name="Fang C."/>
            <person name="Yue Y."/>
            <person name="Li F."/>
            <person name="Li D."/>
            <person name="Wei S."/>
            <person name="Han B."/>
            <person name="Jiang C."/>
            <person name="Yin Y."/>
            <person name="Xia T."/>
            <person name="Zhang Z."/>
            <person name="Bennetzen J.L."/>
            <person name="Zhao S."/>
            <person name="Wan X."/>
        </authorList>
    </citation>
    <scope>NUCLEOTIDE SEQUENCE [LARGE SCALE GENOMIC DNA]</scope>
    <source>
        <strain evidence="16">cv. Shuchazao</strain>
        <tissue evidence="15">Leaf</tissue>
    </source>
</reference>
<dbReference type="SUPFAM" id="SSF56112">
    <property type="entry name" value="Protein kinase-like (PK-like)"/>
    <property type="match status" value="1"/>
</dbReference>
<evidence type="ECO:0000256" key="11">
    <source>
        <dbReference type="ARBA" id="ARBA00048679"/>
    </source>
</evidence>
<dbReference type="GO" id="GO:0005524">
    <property type="term" value="F:ATP binding"/>
    <property type="evidence" value="ECO:0007669"/>
    <property type="project" value="UniProtKB-UniRule"/>
</dbReference>
<evidence type="ECO:0000256" key="8">
    <source>
        <dbReference type="ARBA" id="ARBA00022777"/>
    </source>
</evidence>
<dbReference type="Gene3D" id="1.10.510.10">
    <property type="entry name" value="Transferase(Phosphotransferase) domain 1"/>
    <property type="match status" value="1"/>
</dbReference>
<dbReference type="Proteomes" id="UP000306102">
    <property type="component" value="Unassembled WGS sequence"/>
</dbReference>
<organism evidence="15 16">
    <name type="scientific">Camellia sinensis var. sinensis</name>
    <name type="common">China tea</name>
    <dbReference type="NCBI Taxonomy" id="542762"/>
    <lineage>
        <taxon>Eukaryota</taxon>
        <taxon>Viridiplantae</taxon>
        <taxon>Streptophyta</taxon>
        <taxon>Embryophyta</taxon>
        <taxon>Tracheophyta</taxon>
        <taxon>Spermatophyta</taxon>
        <taxon>Magnoliopsida</taxon>
        <taxon>eudicotyledons</taxon>
        <taxon>Gunneridae</taxon>
        <taxon>Pentapetalae</taxon>
        <taxon>asterids</taxon>
        <taxon>Ericales</taxon>
        <taxon>Theaceae</taxon>
        <taxon>Camellia</taxon>
    </lineage>
</organism>
<dbReference type="GO" id="GO:0051020">
    <property type="term" value="F:GTPase binding"/>
    <property type="evidence" value="ECO:0007669"/>
    <property type="project" value="UniProtKB-ARBA"/>
</dbReference>
<dbReference type="PANTHER" id="PTHR47987:SF14">
    <property type="entry name" value="RECEPTOR-LIKE CYTOSOLIC SERINE_THREONINE-PROTEIN KINASE RBK2"/>
    <property type="match status" value="1"/>
</dbReference>
<keyword evidence="5" id="KW-0597">Phosphoprotein</keyword>
<evidence type="ECO:0000256" key="4">
    <source>
        <dbReference type="ARBA" id="ARBA00022527"/>
    </source>
</evidence>
<evidence type="ECO:0000313" key="15">
    <source>
        <dbReference type="EMBL" id="THG15202.1"/>
    </source>
</evidence>
<feature type="binding site" evidence="13">
    <location>
        <position position="230"/>
    </location>
    <ligand>
        <name>ATP</name>
        <dbReference type="ChEBI" id="CHEBI:30616"/>
    </ligand>
</feature>
<dbReference type="PROSITE" id="PS50011">
    <property type="entry name" value="PROTEIN_KINASE_DOM"/>
    <property type="match status" value="1"/>
</dbReference>
<gene>
    <name evidence="15" type="ORF">TEA_009975</name>
</gene>
<evidence type="ECO:0000256" key="2">
    <source>
        <dbReference type="ARBA" id="ARBA00012513"/>
    </source>
</evidence>
<keyword evidence="8" id="KW-0418">Kinase</keyword>
<evidence type="ECO:0000256" key="12">
    <source>
        <dbReference type="ARBA" id="ARBA00063228"/>
    </source>
</evidence>
<dbReference type="Pfam" id="PF07714">
    <property type="entry name" value="PK_Tyr_Ser-Thr"/>
    <property type="match status" value="1"/>
</dbReference>
<name>A0A4S4EGP2_CAMSN</name>
<evidence type="ECO:0000313" key="16">
    <source>
        <dbReference type="Proteomes" id="UP000306102"/>
    </source>
</evidence>
<dbReference type="AlphaFoldDB" id="A0A4S4EGP2"/>
<keyword evidence="9 13" id="KW-0067">ATP-binding</keyword>
<keyword evidence="4" id="KW-0723">Serine/threonine-protein kinase</keyword>
<evidence type="ECO:0000256" key="3">
    <source>
        <dbReference type="ARBA" id="ARBA00022490"/>
    </source>
</evidence>
<keyword evidence="16" id="KW-1185">Reference proteome</keyword>
<feature type="domain" description="Protein kinase" evidence="14">
    <location>
        <begin position="202"/>
        <end position="471"/>
    </location>
</feature>
<sequence>MACLGLEEALSLRGFLDTKVVIIAYGWPSCGVIQVHSSCLHQNCLYRKNDVYSSNLQQQTSKGKAGLLGHRFRGGKFSSSSAQDLRCFEMKKEKEDCSSPRGVLEACIRGVEPEAGSSKTNISESEVSSSNSKAHPRWHRFFRLWKTSSIKQLSSFPSLAVPKISRGKSRSVRENVDANHYYFQSSWKNFTYPDLRTATNNFSQENLIGKGGYAEVYKGCLADGQLVAVKRLNKGTLEEQITSFLSEIGTIAHVNHPNTAKLIGFGVEGGRFLVLELSPLGSLGSLLRGPKEKLNWAVRHKIILGTAAGLLYLHENCQRRIIHRDIKADNILLTDDFEPQICDFGLAKWLPKDWTHHYVPKFEGTFGYFAPEYFMHGIVDEKTDVFSYGVLLLELITGREALDDSKISIVLWAKPLLDNNSVEELVDPSLGDHYDPDEMDRVILTASLCIEQTPILRPRMSQASSRLEGWKGVVECFDSARIPLSTMTSSNVSTLVSLLKQKLEWNFDMCFICLLQVLILLKGESYIVDSSKESQNRSLQRTFSEELLDAEEYNSTKYLSDLNRHKEVALGSSNQ</sequence>
<evidence type="ECO:0000256" key="6">
    <source>
        <dbReference type="ARBA" id="ARBA00022679"/>
    </source>
</evidence>
<dbReference type="GO" id="GO:0004674">
    <property type="term" value="F:protein serine/threonine kinase activity"/>
    <property type="evidence" value="ECO:0007669"/>
    <property type="project" value="UniProtKB-KW"/>
</dbReference>
<dbReference type="PANTHER" id="PTHR47987">
    <property type="entry name" value="OS08G0249100 PROTEIN"/>
    <property type="match status" value="1"/>
</dbReference>
<comment type="caution">
    <text evidence="15">The sequence shown here is derived from an EMBL/GenBank/DDBJ whole genome shotgun (WGS) entry which is preliminary data.</text>
</comment>
<evidence type="ECO:0000256" key="10">
    <source>
        <dbReference type="ARBA" id="ARBA00047899"/>
    </source>
</evidence>
<evidence type="ECO:0000256" key="5">
    <source>
        <dbReference type="ARBA" id="ARBA00022553"/>
    </source>
</evidence>
<accession>A0A4S4EGP2</accession>
<evidence type="ECO:0000256" key="7">
    <source>
        <dbReference type="ARBA" id="ARBA00022741"/>
    </source>
</evidence>
<dbReference type="InterPro" id="IPR017441">
    <property type="entry name" value="Protein_kinase_ATP_BS"/>
</dbReference>
<keyword evidence="3" id="KW-0963">Cytoplasm</keyword>
<dbReference type="InterPro" id="IPR001245">
    <property type="entry name" value="Ser-Thr/Tyr_kinase_cat_dom"/>
</dbReference>
<dbReference type="PROSITE" id="PS00108">
    <property type="entry name" value="PROTEIN_KINASE_ST"/>
    <property type="match status" value="1"/>
</dbReference>
<protein>
    <recommendedName>
        <fullName evidence="2">non-specific serine/threonine protein kinase</fullName>
        <ecNumber evidence="2">2.7.11.1</ecNumber>
    </recommendedName>
</protein>
<evidence type="ECO:0000256" key="13">
    <source>
        <dbReference type="PROSITE-ProRule" id="PRU10141"/>
    </source>
</evidence>
<comment type="subcellular location">
    <subcellularLocation>
        <location evidence="1">Cytoplasm</location>
    </subcellularLocation>
</comment>
<dbReference type="InterPro" id="IPR011009">
    <property type="entry name" value="Kinase-like_dom_sf"/>
</dbReference>
<dbReference type="InterPro" id="IPR000719">
    <property type="entry name" value="Prot_kinase_dom"/>
</dbReference>
<keyword evidence="7 13" id="KW-0547">Nucleotide-binding</keyword>
<evidence type="ECO:0000256" key="1">
    <source>
        <dbReference type="ARBA" id="ARBA00004496"/>
    </source>
</evidence>
<dbReference type="InterPro" id="IPR046958">
    <property type="entry name" value="RBK1/2/STUNTED"/>
</dbReference>
<dbReference type="FunFam" id="1.10.510.10:FF:000335">
    <property type="entry name" value="receptor-like cytosolic serine/threonine-protein kinase RBK2"/>
    <property type="match status" value="1"/>
</dbReference>
<dbReference type="EC" id="2.7.11.1" evidence="2"/>
<dbReference type="GO" id="GO:0005737">
    <property type="term" value="C:cytoplasm"/>
    <property type="evidence" value="ECO:0007669"/>
    <property type="project" value="UniProtKB-SubCell"/>
</dbReference>
<dbReference type="STRING" id="542762.A0A4S4EGP2"/>
<dbReference type="EMBL" id="SDRB02004875">
    <property type="protein sequence ID" value="THG15202.1"/>
    <property type="molecule type" value="Genomic_DNA"/>
</dbReference>
<comment type="subunit">
    <text evidence="12">Interacts with ARAC5 and ARAC10.</text>
</comment>
<evidence type="ECO:0000256" key="9">
    <source>
        <dbReference type="ARBA" id="ARBA00022840"/>
    </source>
</evidence>
<keyword evidence="6" id="KW-0808">Transferase</keyword>
<dbReference type="FunFam" id="3.30.200.20:FF:000389">
    <property type="entry name" value="Receptor-like cytosolic serine/threonine-protein kinase RBK1"/>
    <property type="match status" value="1"/>
</dbReference>
<dbReference type="Gene3D" id="3.30.200.20">
    <property type="entry name" value="Phosphorylase Kinase, domain 1"/>
    <property type="match status" value="1"/>
</dbReference>
<evidence type="ECO:0000259" key="14">
    <source>
        <dbReference type="PROSITE" id="PS50011"/>
    </source>
</evidence>
<comment type="catalytic activity">
    <reaction evidence="11">
        <text>L-seryl-[protein] + ATP = O-phospho-L-seryl-[protein] + ADP + H(+)</text>
        <dbReference type="Rhea" id="RHEA:17989"/>
        <dbReference type="Rhea" id="RHEA-COMP:9863"/>
        <dbReference type="Rhea" id="RHEA-COMP:11604"/>
        <dbReference type="ChEBI" id="CHEBI:15378"/>
        <dbReference type="ChEBI" id="CHEBI:29999"/>
        <dbReference type="ChEBI" id="CHEBI:30616"/>
        <dbReference type="ChEBI" id="CHEBI:83421"/>
        <dbReference type="ChEBI" id="CHEBI:456216"/>
        <dbReference type="EC" id="2.7.11.1"/>
    </reaction>
</comment>
<dbReference type="SMART" id="SM00220">
    <property type="entry name" value="S_TKc"/>
    <property type="match status" value="1"/>
</dbReference>
<comment type="catalytic activity">
    <reaction evidence="10">
        <text>L-threonyl-[protein] + ATP = O-phospho-L-threonyl-[protein] + ADP + H(+)</text>
        <dbReference type="Rhea" id="RHEA:46608"/>
        <dbReference type="Rhea" id="RHEA-COMP:11060"/>
        <dbReference type="Rhea" id="RHEA-COMP:11605"/>
        <dbReference type="ChEBI" id="CHEBI:15378"/>
        <dbReference type="ChEBI" id="CHEBI:30013"/>
        <dbReference type="ChEBI" id="CHEBI:30616"/>
        <dbReference type="ChEBI" id="CHEBI:61977"/>
        <dbReference type="ChEBI" id="CHEBI:456216"/>
        <dbReference type="EC" id="2.7.11.1"/>
    </reaction>
</comment>
<dbReference type="PROSITE" id="PS00107">
    <property type="entry name" value="PROTEIN_KINASE_ATP"/>
    <property type="match status" value="1"/>
</dbReference>
<dbReference type="InterPro" id="IPR008271">
    <property type="entry name" value="Ser/Thr_kinase_AS"/>
</dbReference>